<evidence type="ECO:0000313" key="6">
    <source>
        <dbReference type="EMBL" id="TFV96216.1"/>
    </source>
</evidence>
<dbReference type="GO" id="GO:0046872">
    <property type="term" value="F:metal ion binding"/>
    <property type="evidence" value="ECO:0007669"/>
    <property type="project" value="UniProtKB-KW"/>
</dbReference>
<dbReference type="Gene3D" id="3.40.630.10">
    <property type="entry name" value="Zn peptidases"/>
    <property type="match status" value="1"/>
</dbReference>
<sequence>MKILFDLLTIQSVSGDEGGVSKFLLEYIQKRQKHWKVRPIIYSGEEFHDCILLKFGKPSTALFAHMDTIGFMTRYENQLIPVGGPEYIDGAFLVGKDSLGDIRCRLKVEDDQLFHDFPRAIDRGTYLSFEQNVRLDEESIQAAYLDNRLGVFTALKVCETLEDGWVIFSTYEEHGGGSMPFLLRFIQENYPIQQALIADITWVTEGVRPHEGVVISLRDKYIPRKKFLNRILDLAEKSEIPFQLEVEAYGGSDGREVQFSSYAIDWCFVGAAEENVHSPDEKVSLLDLNSMIEMHQYLMKNL</sequence>
<evidence type="ECO:0000313" key="7">
    <source>
        <dbReference type="Proteomes" id="UP000297647"/>
    </source>
</evidence>
<comment type="caution">
    <text evidence="6">The sequence shown here is derived from an EMBL/GenBank/DDBJ whole genome shotgun (WGS) entry which is preliminary data.</text>
</comment>
<dbReference type="Proteomes" id="UP000297647">
    <property type="component" value="Unassembled WGS sequence"/>
</dbReference>
<proteinExistence type="inferred from homology"/>
<evidence type="ECO:0000256" key="5">
    <source>
        <dbReference type="ARBA" id="ARBA00022801"/>
    </source>
</evidence>
<keyword evidence="7" id="KW-1185">Reference proteome</keyword>
<evidence type="ECO:0000256" key="4">
    <source>
        <dbReference type="ARBA" id="ARBA00022723"/>
    </source>
</evidence>
<organism evidence="6 7">
    <name type="scientific">Algoriphagus kandeliae</name>
    <dbReference type="NCBI Taxonomy" id="2562278"/>
    <lineage>
        <taxon>Bacteria</taxon>
        <taxon>Pseudomonadati</taxon>
        <taxon>Bacteroidota</taxon>
        <taxon>Cytophagia</taxon>
        <taxon>Cytophagales</taxon>
        <taxon>Cyclobacteriaceae</taxon>
        <taxon>Algoriphagus</taxon>
    </lineage>
</organism>
<dbReference type="EMBL" id="SPSB01000002">
    <property type="protein sequence ID" value="TFV96216.1"/>
    <property type="molecule type" value="Genomic_DNA"/>
</dbReference>
<dbReference type="OrthoDB" id="867380at2"/>
<keyword evidence="5" id="KW-0378">Hydrolase</keyword>
<keyword evidence="3" id="KW-0645">Protease</keyword>
<dbReference type="GO" id="GO:0004177">
    <property type="term" value="F:aminopeptidase activity"/>
    <property type="evidence" value="ECO:0007669"/>
    <property type="project" value="UniProtKB-KW"/>
</dbReference>
<dbReference type="AlphaFoldDB" id="A0A4Y9QY99"/>
<protein>
    <submittedName>
        <fullName evidence="6">Aminopeptidase</fullName>
    </submittedName>
</protein>
<dbReference type="PANTHER" id="PTHR32481">
    <property type="entry name" value="AMINOPEPTIDASE"/>
    <property type="match status" value="1"/>
</dbReference>
<dbReference type="Gene3D" id="2.40.30.40">
    <property type="entry name" value="Peptidase M42, domain 2"/>
    <property type="match status" value="1"/>
</dbReference>
<dbReference type="InterPro" id="IPR023367">
    <property type="entry name" value="Peptidase_M42_dom2"/>
</dbReference>
<keyword evidence="4" id="KW-0479">Metal-binding</keyword>
<gene>
    <name evidence="6" type="ORF">E4S40_08310</name>
</gene>
<comment type="similarity">
    <text evidence="1">Belongs to the peptidase M42 family.</text>
</comment>
<evidence type="ECO:0000256" key="1">
    <source>
        <dbReference type="ARBA" id="ARBA00006272"/>
    </source>
</evidence>
<name>A0A4Y9QY99_9BACT</name>
<dbReference type="InterPro" id="IPR008007">
    <property type="entry name" value="Peptidase_M42"/>
</dbReference>
<keyword evidence="2 6" id="KW-0031">Aminopeptidase</keyword>
<evidence type="ECO:0000256" key="2">
    <source>
        <dbReference type="ARBA" id="ARBA00022438"/>
    </source>
</evidence>
<dbReference type="RefSeq" id="WP_135072920.1">
    <property type="nucleotide sequence ID" value="NZ_SPSB01000002.1"/>
</dbReference>
<dbReference type="PANTHER" id="PTHR32481:SF7">
    <property type="entry name" value="AMINOPEPTIDASE YHFE-RELATED"/>
    <property type="match status" value="1"/>
</dbReference>
<reference evidence="6 7" key="1">
    <citation type="submission" date="2019-03" db="EMBL/GenBank/DDBJ databases">
        <title>Algoriphagus sp. nov, a new strain isolated from root system soil of mangrove plant Kandelia.</title>
        <authorList>
            <person name="Yin Q."/>
            <person name="Wang K."/>
            <person name="Song Z."/>
        </authorList>
    </citation>
    <scope>NUCLEOTIDE SEQUENCE [LARGE SCALE GENOMIC DNA]</scope>
    <source>
        <strain evidence="6 7">XY-J91</strain>
    </source>
</reference>
<evidence type="ECO:0000256" key="3">
    <source>
        <dbReference type="ARBA" id="ARBA00022670"/>
    </source>
</evidence>
<dbReference type="SUPFAM" id="SSF53187">
    <property type="entry name" value="Zn-dependent exopeptidases"/>
    <property type="match status" value="1"/>
</dbReference>
<dbReference type="GO" id="GO:0006508">
    <property type="term" value="P:proteolysis"/>
    <property type="evidence" value="ECO:0007669"/>
    <property type="project" value="UniProtKB-KW"/>
</dbReference>
<dbReference type="Pfam" id="PF05343">
    <property type="entry name" value="Peptidase_M42"/>
    <property type="match status" value="1"/>
</dbReference>
<dbReference type="InterPro" id="IPR051464">
    <property type="entry name" value="Peptidase_M42_aminopept"/>
</dbReference>
<accession>A0A4Y9QY99</accession>